<evidence type="ECO:0000259" key="7">
    <source>
        <dbReference type="SMART" id="SM00382"/>
    </source>
</evidence>
<dbReference type="PANTHER" id="PTHR45644">
    <property type="entry name" value="AAA ATPASE, PUTATIVE (AFU_ORTHOLOGUE AFUA_2G12920)-RELATED-RELATED"/>
    <property type="match status" value="1"/>
</dbReference>
<dbReference type="Pfam" id="PF00004">
    <property type="entry name" value="AAA"/>
    <property type="match status" value="1"/>
</dbReference>
<dbReference type="EMBL" id="MCGE01000003">
    <property type="protein sequence ID" value="ORZ23008.1"/>
    <property type="molecule type" value="Genomic_DNA"/>
</dbReference>
<feature type="region of interest" description="Disordered" evidence="6">
    <location>
        <begin position="361"/>
        <end position="402"/>
    </location>
</feature>
<feature type="compositionally biased region" description="Low complexity" evidence="6">
    <location>
        <begin position="364"/>
        <end position="382"/>
    </location>
</feature>
<evidence type="ECO:0000256" key="5">
    <source>
        <dbReference type="ARBA" id="ARBA00023128"/>
    </source>
</evidence>
<dbReference type="SMART" id="SM00382">
    <property type="entry name" value="AAA"/>
    <property type="match status" value="1"/>
</dbReference>
<dbReference type="GO" id="GO:0016887">
    <property type="term" value="F:ATP hydrolysis activity"/>
    <property type="evidence" value="ECO:0007669"/>
    <property type="project" value="InterPro"/>
</dbReference>
<dbReference type="InterPro" id="IPR003960">
    <property type="entry name" value="ATPase_AAA_CS"/>
</dbReference>
<dbReference type="InterPro" id="IPR003593">
    <property type="entry name" value="AAA+_ATPase"/>
</dbReference>
<name>A0A1X2IVD2_9FUNG</name>
<evidence type="ECO:0000313" key="9">
    <source>
        <dbReference type="Proteomes" id="UP000193560"/>
    </source>
</evidence>
<dbReference type="Gene3D" id="3.40.50.300">
    <property type="entry name" value="P-loop containing nucleotide triphosphate hydrolases"/>
    <property type="match status" value="1"/>
</dbReference>
<dbReference type="GO" id="GO:0005741">
    <property type="term" value="C:mitochondrial outer membrane"/>
    <property type="evidence" value="ECO:0007669"/>
    <property type="project" value="UniProtKB-SubCell"/>
</dbReference>
<dbReference type="PANTHER" id="PTHR45644:SF56">
    <property type="entry name" value="AAA ATPASE, PUTATIVE (AFU_ORTHOLOGUE AFUA_2G12920)-RELATED"/>
    <property type="match status" value="1"/>
</dbReference>
<dbReference type="STRING" id="90262.A0A1X2IVD2"/>
<dbReference type="PROSITE" id="PS00674">
    <property type="entry name" value="AAA"/>
    <property type="match status" value="1"/>
</dbReference>
<dbReference type="GO" id="GO:0005524">
    <property type="term" value="F:ATP binding"/>
    <property type="evidence" value="ECO:0007669"/>
    <property type="project" value="UniProtKB-KW"/>
</dbReference>
<keyword evidence="4" id="KW-0067">ATP-binding</keyword>
<feature type="domain" description="AAA+ ATPase" evidence="7">
    <location>
        <begin position="640"/>
        <end position="777"/>
    </location>
</feature>
<dbReference type="SUPFAM" id="SSF52540">
    <property type="entry name" value="P-loop containing nucleoside triphosphate hydrolases"/>
    <property type="match status" value="1"/>
</dbReference>
<gene>
    <name evidence="8" type="ORF">BCR42DRAFT_127445</name>
</gene>
<dbReference type="AlphaFoldDB" id="A0A1X2IVD2"/>
<keyword evidence="5" id="KW-0496">Mitochondrion</keyword>
<keyword evidence="3" id="KW-1000">Mitochondrion outer membrane</keyword>
<dbReference type="Proteomes" id="UP000193560">
    <property type="component" value="Unassembled WGS sequence"/>
</dbReference>
<evidence type="ECO:0000256" key="2">
    <source>
        <dbReference type="ARBA" id="ARBA00022741"/>
    </source>
</evidence>
<keyword evidence="9" id="KW-1185">Reference proteome</keyword>
<evidence type="ECO:0000256" key="4">
    <source>
        <dbReference type="ARBA" id="ARBA00022840"/>
    </source>
</evidence>
<evidence type="ECO:0000313" key="8">
    <source>
        <dbReference type="EMBL" id="ORZ23008.1"/>
    </source>
</evidence>
<accession>A0A1X2IVD2</accession>
<proteinExistence type="predicted"/>
<comment type="caution">
    <text evidence="8">The sequence shown here is derived from an EMBL/GenBank/DDBJ whole genome shotgun (WGS) entry which is preliminary data.</text>
</comment>
<dbReference type="InterPro" id="IPR003959">
    <property type="entry name" value="ATPase_AAA_core"/>
</dbReference>
<dbReference type="OrthoDB" id="39734at2759"/>
<dbReference type="InterPro" id="IPR027417">
    <property type="entry name" value="P-loop_NTPase"/>
</dbReference>
<dbReference type="InterPro" id="IPR051701">
    <property type="entry name" value="Mito_OM_Translocase_MSP1"/>
</dbReference>
<dbReference type="Pfam" id="PF17862">
    <property type="entry name" value="AAA_lid_3"/>
    <property type="match status" value="1"/>
</dbReference>
<evidence type="ECO:0000256" key="3">
    <source>
        <dbReference type="ARBA" id="ARBA00022787"/>
    </source>
</evidence>
<dbReference type="InterPro" id="IPR041569">
    <property type="entry name" value="AAA_lid_3"/>
</dbReference>
<dbReference type="Gene3D" id="1.10.8.60">
    <property type="match status" value="1"/>
</dbReference>
<organism evidence="8 9">
    <name type="scientific">Absidia repens</name>
    <dbReference type="NCBI Taxonomy" id="90262"/>
    <lineage>
        <taxon>Eukaryota</taxon>
        <taxon>Fungi</taxon>
        <taxon>Fungi incertae sedis</taxon>
        <taxon>Mucoromycota</taxon>
        <taxon>Mucoromycotina</taxon>
        <taxon>Mucoromycetes</taxon>
        <taxon>Mucorales</taxon>
        <taxon>Cunninghamellaceae</taxon>
        <taxon>Absidia</taxon>
    </lineage>
</organism>
<evidence type="ECO:0000256" key="1">
    <source>
        <dbReference type="ARBA" id="ARBA00004572"/>
    </source>
</evidence>
<reference evidence="8 9" key="1">
    <citation type="submission" date="2016-07" db="EMBL/GenBank/DDBJ databases">
        <title>Pervasive Adenine N6-methylation of Active Genes in Fungi.</title>
        <authorList>
            <consortium name="DOE Joint Genome Institute"/>
            <person name="Mondo S.J."/>
            <person name="Dannebaum R.O."/>
            <person name="Kuo R.C."/>
            <person name="Labutti K."/>
            <person name="Haridas S."/>
            <person name="Kuo A."/>
            <person name="Salamov A."/>
            <person name="Ahrendt S.R."/>
            <person name="Lipzen A."/>
            <person name="Sullivan W."/>
            <person name="Andreopoulos W.B."/>
            <person name="Clum A."/>
            <person name="Lindquist E."/>
            <person name="Daum C."/>
            <person name="Ramamoorthy G.K."/>
            <person name="Gryganskyi A."/>
            <person name="Culley D."/>
            <person name="Magnuson J.K."/>
            <person name="James T.Y."/>
            <person name="O'Malley M.A."/>
            <person name="Stajich J.E."/>
            <person name="Spatafora J.W."/>
            <person name="Visel A."/>
            <person name="Grigoriev I.V."/>
        </authorList>
    </citation>
    <scope>NUCLEOTIDE SEQUENCE [LARGE SCALE GENOMIC DNA]</scope>
    <source>
        <strain evidence="8 9">NRRL 1336</strain>
    </source>
</reference>
<protein>
    <recommendedName>
        <fullName evidence="7">AAA+ ATPase domain-containing protein</fullName>
    </recommendedName>
</protein>
<sequence length="920" mass="101968">MTTLVSLIGRSLPRSKRFIHTTAYALSAKPATDPPFINNNNNNNGTGGNAATGDDLTTKSKHASTKTTPFTKGRKQYRKSKRYIPSIPESFFANNCIEHAAIALEPIDPTYHFPDHIWQELKFSLQAGLAPKGALAAFDHSDHIILNIPRKGATYLQDKVARQLAGTMRADLIIFDSQDLIALAQENSSNAMTLLPTLTKGNPDISTILAIQPDNTKPILTTATDVNDVDQSHETSANSNGTEVWTMDITDNDSPTTLTQLLKDKDKLVAKAMNDIVGRYSSMFKNILQGQKLAKTTKAANAPSPLSETHTTPQSLANSAKIIYLRDYGEMHNTFGSLMLKALMMAVDDLRQTGQRLVVFGGHSPSLQPQQQQQSNSDSTASAFEGEEVADESTKQPTTDNYRYALQSDTVPLLNGMKCIHMTPPIATEQGDASTNTMADWELQMKQDAAQRIGELNARQLLVVHHHKQVLGIKFCNNNNNIHTNNNNASYHPFVQQLREHLSGINDELWSVDEVDRRVTVALGHALQESRDFVDIQDFVAANNIIEKGTSIYRQASELLASHRTLTLGKDGLVDLDVLKRTCNTYENRLVSRIVDPAKVQTSFKDVRAPISTIETLQTLISLPLQRPDLFQHGILKRNFISGVLLFGPPGTGKTMLAKAVAKESGSRMLEIQASDVYEMYVGEGEKNVKAIFSLARKLSPCVIFIDEVDSLMNRRQSEATSNAHREIINQFMVEWDGLSSNNSGVMVMAATNRPFDLDDAVLRRLPRRVLGKKKKELAGAKQSKIAYVLNVFLSLVIIVDLPKAEDRSEILKMLLKDEGLENEVSLMELAKATQHYSGSDLKNLCVTAALKSIQQQSSNNKNREQQLTRRLLQQGDFDEALKMVPASSSEDMDSLVEIRKWALKYGDGHQKKPKTSFGF</sequence>
<keyword evidence="2" id="KW-0547">Nucleotide-binding</keyword>
<evidence type="ECO:0000256" key="6">
    <source>
        <dbReference type="SAM" id="MobiDB-lite"/>
    </source>
</evidence>
<feature type="region of interest" description="Disordered" evidence="6">
    <location>
        <begin position="32"/>
        <end position="75"/>
    </location>
</feature>
<comment type="subcellular location">
    <subcellularLocation>
        <location evidence="1">Mitochondrion outer membrane</location>
        <topology evidence="1">Single-pass membrane protein</topology>
    </subcellularLocation>
</comment>
<keyword evidence="3" id="KW-0472">Membrane</keyword>